<evidence type="ECO:0000256" key="3">
    <source>
        <dbReference type="ARBA" id="ARBA00022618"/>
    </source>
</evidence>
<dbReference type="InterPro" id="IPR036615">
    <property type="entry name" value="Mur_ligase_C_dom_sf"/>
</dbReference>
<evidence type="ECO:0000313" key="15">
    <source>
        <dbReference type="EMBL" id="SDJ58108.1"/>
    </source>
</evidence>
<dbReference type="Gene3D" id="3.40.1390.10">
    <property type="entry name" value="MurE/MurF, N-terminal domain"/>
    <property type="match status" value="1"/>
</dbReference>
<evidence type="ECO:0000256" key="8">
    <source>
        <dbReference type="ARBA" id="ARBA00023306"/>
    </source>
</evidence>
<keyword evidence="16" id="KW-1185">Reference proteome</keyword>
<keyword evidence="4 10" id="KW-0547">Nucleotide-binding</keyword>
<gene>
    <name evidence="10" type="primary">murF</name>
    <name evidence="15" type="ORF">SAMN05192550_2392</name>
</gene>
<evidence type="ECO:0000256" key="6">
    <source>
        <dbReference type="ARBA" id="ARBA00022960"/>
    </source>
</evidence>
<dbReference type="Pfam" id="PF08245">
    <property type="entry name" value="Mur_ligase_M"/>
    <property type="match status" value="1"/>
</dbReference>
<evidence type="ECO:0000256" key="2">
    <source>
        <dbReference type="ARBA" id="ARBA00022598"/>
    </source>
</evidence>
<dbReference type="EC" id="6.3.2.10" evidence="10 11"/>
<sequence length="440" mass="49388">MIGAFVFFNHFYMDIGYIHNLFLKSSGVSIDTRKIEKNSMFVAIKGDRFDANTFAHEALEKGASSVIIDNKDYYIDDRTVLVDDSLVTLQELAKFHRNYLKLPIIALTGSNGKTTTKELINVVLAKKFKTKATVGNLNNHIGVPLTLLSFNKETEIGIVEMGANHQKEIEFLCEIAQPDYGYITNFGKAHLEGFGGVEGVIKGKSEMYQYLAKNDKLAFINLEDAIQLEKSKILKHYSFGVNRENADVVIADIKANPFVEVRFDSLQIKTHLIGLYNANNVNAALTIGKFFEVDNEAIKAALESYIPENNRSQLLTKGSNEIILDAYNANPSSMAVAIANFLQLEKSNKIMILGDMFELGDESHKEHEALVNSLINEANVQCYFVGKAFYECQIPKDNFHFYESFDSFSVGLKDVNFENNTILIKGSRGMALERTLDFLQ</sequence>
<dbReference type="InterPro" id="IPR013221">
    <property type="entry name" value="Mur_ligase_cen"/>
</dbReference>
<dbReference type="GO" id="GO:0016874">
    <property type="term" value="F:ligase activity"/>
    <property type="evidence" value="ECO:0007669"/>
    <property type="project" value="UniProtKB-KW"/>
</dbReference>
<dbReference type="HAMAP" id="MF_02019">
    <property type="entry name" value="MurF"/>
    <property type="match status" value="1"/>
</dbReference>
<accession>A0A1G8UWC6</accession>
<organism evidence="15 16">
    <name type="scientific">Flavobacterium glycines</name>
    <dbReference type="NCBI Taxonomy" id="551990"/>
    <lineage>
        <taxon>Bacteria</taxon>
        <taxon>Pseudomonadati</taxon>
        <taxon>Bacteroidota</taxon>
        <taxon>Flavobacteriia</taxon>
        <taxon>Flavobacteriales</taxon>
        <taxon>Flavobacteriaceae</taxon>
        <taxon>Flavobacterium</taxon>
    </lineage>
</organism>
<dbReference type="InterPro" id="IPR000713">
    <property type="entry name" value="Mur_ligase_N"/>
</dbReference>
<comment type="caution">
    <text evidence="15">The sequence shown here is derived from an EMBL/GenBank/DDBJ whole genome shotgun (WGS) entry which is preliminary data.</text>
</comment>
<dbReference type="SUPFAM" id="SSF63418">
    <property type="entry name" value="MurE/MurF N-terminal domain"/>
    <property type="match status" value="1"/>
</dbReference>
<comment type="subcellular location">
    <subcellularLocation>
        <location evidence="10 11">Cytoplasm</location>
    </subcellularLocation>
</comment>
<feature type="domain" description="Mur ligase C-terminal" evidence="13">
    <location>
        <begin position="311"/>
        <end position="378"/>
    </location>
</feature>
<proteinExistence type="inferred from homology"/>
<keyword evidence="6 10" id="KW-0133">Cell shape</keyword>
<dbReference type="InterPro" id="IPR004101">
    <property type="entry name" value="Mur_ligase_C"/>
</dbReference>
<dbReference type="Proteomes" id="UP000182367">
    <property type="component" value="Unassembled WGS sequence"/>
</dbReference>
<dbReference type="EMBL" id="FNEO01000004">
    <property type="protein sequence ID" value="SDJ58108.1"/>
    <property type="molecule type" value="Genomic_DNA"/>
</dbReference>
<keyword evidence="8 10" id="KW-0131">Cell cycle</keyword>
<evidence type="ECO:0000256" key="11">
    <source>
        <dbReference type="RuleBase" id="RU004136"/>
    </source>
</evidence>
<dbReference type="InterPro" id="IPR051046">
    <property type="entry name" value="MurCDEF_CellWall_CoF430Synth"/>
</dbReference>
<keyword evidence="5 10" id="KW-0067">ATP-binding</keyword>
<evidence type="ECO:0000259" key="13">
    <source>
        <dbReference type="Pfam" id="PF02875"/>
    </source>
</evidence>
<evidence type="ECO:0000256" key="5">
    <source>
        <dbReference type="ARBA" id="ARBA00022840"/>
    </source>
</evidence>
<evidence type="ECO:0000313" key="16">
    <source>
        <dbReference type="Proteomes" id="UP000182367"/>
    </source>
</evidence>
<dbReference type="PANTHER" id="PTHR43024">
    <property type="entry name" value="UDP-N-ACETYLMURAMOYL-TRIPEPTIDE--D-ALANYL-D-ALANINE LIGASE"/>
    <property type="match status" value="1"/>
</dbReference>
<name>A0A1G8UWC6_9FLAO</name>
<feature type="domain" description="Mur ligase N-terminal catalytic" evidence="12">
    <location>
        <begin position="26"/>
        <end position="91"/>
    </location>
</feature>
<keyword evidence="3 10" id="KW-0132">Cell division</keyword>
<evidence type="ECO:0000259" key="12">
    <source>
        <dbReference type="Pfam" id="PF01225"/>
    </source>
</evidence>
<dbReference type="PANTHER" id="PTHR43024:SF1">
    <property type="entry name" value="UDP-N-ACETYLMURAMOYL-TRIPEPTIDE--D-ALANYL-D-ALANINE LIGASE"/>
    <property type="match status" value="1"/>
</dbReference>
<evidence type="ECO:0000256" key="9">
    <source>
        <dbReference type="ARBA" id="ARBA00023316"/>
    </source>
</evidence>
<protein>
    <recommendedName>
        <fullName evidence="10 11">UDP-N-acetylmuramoyl-tripeptide--D-alanyl-D-alanine ligase</fullName>
        <ecNumber evidence="10 11">6.3.2.10</ecNumber>
    </recommendedName>
    <alternativeName>
        <fullName evidence="10">D-alanyl-D-alanine-adding enzyme</fullName>
    </alternativeName>
</protein>
<keyword evidence="2 10" id="KW-0436">Ligase</keyword>
<keyword evidence="9 10" id="KW-0961">Cell wall biogenesis/degradation</keyword>
<feature type="domain" description="Mur ligase central" evidence="14">
    <location>
        <begin position="108"/>
        <end position="287"/>
    </location>
</feature>
<evidence type="ECO:0000256" key="10">
    <source>
        <dbReference type="HAMAP-Rule" id="MF_02019"/>
    </source>
</evidence>
<evidence type="ECO:0000256" key="1">
    <source>
        <dbReference type="ARBA" id="ARBA00022490"/>
    </source>
</evidence>
<keyword evidence="1 10" id="KW-0963">Cytoplasm</keyword>
<feature type="binding site" evidence="10">
    <location>
        <begin position="109"/>
        <end position="115"/>
    </location>
    <ligand>
        <name>ATP</name>
        <dbReference type="ChEBI" id="CHEBI:30616"/>
    </ligand>
</feature>
<dbReference type="NCBIfam" id="TIGR01143">
    <property type="entry name" value="murF"/>
    <property type="match status" value="1"/>
</dbReference>
<comment type="pathway">
    <text evidence="10 11">Cell wall biogenesis; peptidoglycan biosynthesis.</text>
</comment>
<dbReference type="Gene3D" id="3.40.1190.10">
    <property type="entry name" value="Mur-like, catalytic domain"/>
    <property type="match status" value="1"/>
</dbReference>
<dbReference type="InterPro" id="IPR036565">
    <property type="entry name" value="Mur-like_cat_sf"/>
</dbReference>
<dbReference type="SUPFAM" id="SSF53244">
    <property type="entry name" value="MurD-like peptide ligases, peptide-binding domain"/>
    <property type="match status" value="1"/>
</dbReference>
<evidence type="ECO:0000256" key="4">
    <source>
        <dbReference type="ARBA" id="ARBA00022741"/>
    </source>
</evidence>
<keyword evidence="7 10" id="KW-0573">Peptidoglycan synthesis</keyword>
<dbReference type="Gene3D" id="3.90.190.20">
    <property type="entry name" value="Mur ligase, C-terminal domain"/>
    <property type="match status" value="1"/>
</dbReference>
<comment type="catalytic activity">
    <reaction evidence="10 11">
        <text>D-alanyl-D-alanine + UDP-N-acetyl-alpha-D-muramoyl-L-alanyl-gamma-D-glutamyl-meso-2,6-diaminopimelate + ATP = UDP-N-acetyl-alpha-D-muramoyl-L-alanyl-gamma-D-glutamyl-meso-2,6-diaminopimeloyl-D-alanyl-D-alanine + ADP + phosphate + H(+)</text>
        <dbReference type="Rhea" id="RHEA:28374"/>
        <dbReference type="ChEBI" id="CHEBI:15378"/>
        <dbReference type="ChEBI" id="CHEBI:30616"/>
        <dbReference type="ChEBI" id="CHEBI:43474"/>
        <dbReference type="ChEBI" id="CHEBI:57822"/>
        <dbReference type="ChEBI" id="CHEBI:61386"/>
        <dbReference type="ChEBI" id="CHEBI:83905"/>
        <dbReference type="ChEBI" id="CHEBI:456216"/>
        <dbReference type="EC" id="6.3.2.10"/>
    </reaction>
</comment>
<dbReference type="InterPro" id="IPR035911">
    <property type="entry name" value="MurE/MurF_N"/>
</dbReference>
<comment type="function">
    <text evidence="10 11">Involved in cell wall formation. Catalyzes the final step in the synthesis of UDP-N-acetylmuramoyl-pentapeptide, the precursor of murein.</text>
</comment>
<dbReference type="SUPFAM" id="SSF53623">
    <property type="entry name" value="MurD-like peptide ligases, catalytic domain"/>
    <property type="match status" value="1"/>
</dbReference>
<evidence type="ECO:0000259" key="14">
    <source>
        <dbReference type="Pfam" id="PF08245"/>
    </source>
</evidence>
<evidence type="ECO:0000256" key="7">
    <source>
        <dbReference type="ARBA" id="ARBA00022984"/>
    </source>
</evidence>
<dbReference type="InterPro" id="IPR005863">
    <property type="entry name" value="UDP-N-AcMur_synth"/>
</dbReference>
<dbReference type="Pfam" id="PF02875">
    <property type="entry name" value="Mur_ligase_C"/>
    <property type="match status" value="1"/>
</dbReference>
<reference evidence="15 16" key="1">
    <citation type="submission" date="2016-10" db="EMBL/GenBank/DDBJ databases">
        <authorList>
            <person name="Varghese N."/>
            <person name="Submissions S."/>
        </authorList>
    </citation>
    <scope>NUCLEOTIDE SEQUENCE [LARGE SCALE GENOMIC DNA]</scope>
    <source>
        <strain evidence="15 16">Gm-149</strain>
    </source>
</reference>
<comment type="similarity">
    <text evidence="10">Belongs to the MurCDEF family. MurF subfamily.</text>
</comment>
<dbReference type="Pfam" id="PF01225">
    <property type="entry name" value="Mur_ligase"/>
    <property type="match status" value="1"/>
</dbReference>